<sequence>MANKSLNRVVLMGNLTRDPELKYIPSGTAVCTFGLATNRTWTTGTGETKEEVQFHRIVAWQKLAELCGKLLAKGRKVYLEGRLVYRSYTGKDGTQKQITEIIMNDFILFDDRYTKRIDENGQAAPAQSQGTEVDYNIDEDLESIDTNIEEVETPVPTKDEKKTDDKGDDDDIPF</sequence>
<dbReference type="PANTHER" id="PTHR10302:SF27">
    <property type="entry name" value="SINGLE-STRANDED DNA-BINDING PROTEIN"/>
    <property type="match status" value="1"/>
</dbReference>
<organism evidence="5 6">
    <name type="scientific">Candidatus Roizmanbacteria bacterium RIFCSPHIGHO2_01_FULL_39_12b</name>
    <dbReference type="NCBI Taxonomy" id="1802030"/>
    <lineage>
        <taxon>Bacteria</taxon>
        <taxon>Candidatus Roizmaniibacteriota</taxon>
    </lineage>
</organism>
<dbReference type="GO" id="GO:0006310">
    <property type="term" value="P:DNA recombination"/>
    <property type="evidence" value="ECO:0007669"/>
    <property type="project" value="UniProtKB-UniRule"/>
</dbReference>
<evidence type="ECO:0000256" key="3">
    <source>
        <dbReference type="PIRNR" id="PIRNR002070"/>
    </source>
</evidence>
<dbReference type="EMBL" id="MFZF01000031">
    <property type="protein sequence ID" value="OGK15405.1"/>
    <property type="molecule type" value="Genomic_DNA"/>
</dbReference>
<dbReference type="Proteomes" id="UP000178372">
    <property type="component" value="Unassembled WGS sequence"/>
</dbReference>
<dbReference type="InterPro" id="IPR012340">
    <property type="entry name" value="NA-bd_OB-fold"/>
</dbReference>
<comment type="caution">
    <text evidence="2">Lacks conserved residue(s) required for the propagation of feature annotation.</text>
</comment>
<keyword evidence="2" id="KW-0233">DNA recombination</keyword>
<comment type="caution">
    <text evidence="5">The sequence shown here is derived from an EMBL/GenBank/DDBJ whole genome shotgun (WGS) entry which is preliminary data.</text>
</comment>
<proteinExistence type="inferred from homology"/>
<dbReference type="SUPFAM" id="SSF50249">
    <property type="entry name" value="Nucleic acid-binding proteins"/>
    <property type="match status" value="1"/>
</dbReference>
<dbReference type="GO" id="GO:0009295">
    <property type="term" value="C:nucleoid"/>
    <property type="evidence" value="ECO:0007669"/>
    <property type="project" value="TreeGrafter"/>
</dbReference>
<name>A0A1F7G9H7_9BACT</name>
<evidence type="ECO:0000313" key="5">
    <source>
        <dbReference type="EMBL" id="OGK15405.1"/>
    </source>
</evidence>
<evidence type="ECO:0000256" key="1">
    <source>
        <dbReference type="ARBA" id="ARBA00023125"/>
    </source>
</evidence>
<feature type="compositionally biased region" description="Acidic residues" evidence="4">
    <location>
        <begin position="135"/>
        <end position="152"/>
    </location>
</feature>
<evidence type="ECO:0000256" key="2">
    <source>
        <dbReference type="HAMAP-Rule" id="MF_00984"/>
    </source>
</evidence>
<comment type="subunit">
    <text evidence="2">Homotetramer.</text>
</comment>
<feature type="short sequence motif" description="Important for interaction with partner proteins" evidence="2">
    <location>
        <begin position="169"/>
        <end position="174"/>
    </location>
</feature>
<dbReference type="HAMAP" id="MF_00984">
    <property type="entry name" value="SSB"/>
    <property type="match status" value="1"/>
</dbReference>
<dbReference type="Gene3D" id="2.40.50.140">
    <property type="entry name" value="Nucleic acid-binding proteins"/>
    <property type="match status" value="1"/>
</dbReference>
<dbReference type="CDD" id="cd04496">
    <property type="entry name" value="SSB_OBF"/>
    <property type="match status" value="1"/>
</dbReference>
<keyword evidence="2" id="KW-0235">DNA replication</keyword>
<dbReference type="InterPro" id="IPR011344">
    <property type="entry name" value="ssDNA-bd"/>
</dbReference>
<dbReference type="AlphaFoldDB" id="A0A1F7G9H7"/>
<dbReference type="InterPro" id="IPR000424">
    <property type="entry name" value="Primosome_PriB/ssb"/>
</dbReference>
<dbReference type="GO" id="GO:0006260">
    <property type="term" value="P:DNA replication"/>
    <property type="evidence" value="ECO:0007669"/>
    <property type="project" value="UniProtKB-UniRule"/>
</dbReference>
<gene>
    <name evidence="5" type="ORF">A2690_05105</name>
</gene>
<evidence type="ECO:0000256" key="4">
    <source>
        <dbReference type="SAM" id="MobiDB-lite"/>
    </source>
</evidence>
<protein>
    <recommendedName>
        <fullName evidence="2 3">Single-stranded DNA-binding protein</fullName>
        <shortName evidence="2">SSB</shortName>
    </recommendedName>
</protein>
<reference evidence="5 6" key="1">
    <citation type="journal article" date="2016" name="Nat. Commun.">
        <title>Thousands of microbial genomes shed light on interconnected biogeochemical processes in an aquifer system.</title>
        <authorList>
            <person name="Anantharaman K."/>
            <person name="Brown C.T."/>
            <person name="Hug L.A."/>
            <person name="Sharon I."/>
            <person name="Castelle C.J."/>
            <person name="Probst A.J."/>
            <person name="Thomas B.C."/>
            <person name="Singh A."/>
            <person name="Wilkins M.J."/>
            <person name="Karaoz U."/>
            <person name="Brodie E.L."/>
            <person name="Williams K.H."/>
            <person name="Hubbard S.S."/>
            <person name="Banfield J.F."/>
        </authorList>
    </citation>
    <scope>NUCLEOTIDE SEQUENCE [LARGE SCALE GENOMIC DNA]</scope>
</reference>
<dbReference type="PROSITE" id="PS50935">
    <property type="entry name" value="SSB"/>
    <property type="match status" value="1"/>
</dbReference>
<comment type="function">
    <text evidence="2">Plays an important role in DNA replication, recombination and repair. Binds to ssDNA and to an array of partner proteins to recruit them to their sites of action during DNA metabolism.</text>
</comment>
<dbReference type="PANTHER" id="PTHR10302">
    <property type="entry name" value="SINGLE-STRANDED DNA-BINDING PROTEIN"/>
    <property type="match status" value="1"/>
</dbReference>
<dbReference type="Pfam" id="PF00436">
    <property type="entry name" value="SSB"/>
    <property type="match status" value="1"/>
</dbReference>
<keyword evidence="2" id="KW-0234">DNA repair</keyword>
<accession>A0A1F7G9H7</accession>
<keyword evidence="2" id="KW-0227">DNA damage</keyword>
<dbReference type="GO" id="GO:0003697">
    <property type="term" value="F:single-stranded DNA binding"/>
    <property type="evidence" value="ECO:0007669"/>
    <property type="project" value="UniProtKB-UniRule"/>
</dbReference>
<keyword evidence="1 2" id="KW-0238">DNA-binding</keyword>
<evidence type="ECO:0000313" key="6">
    <source>
        <dbReference type="Proteomes" id="UP000178372"/>
    </source>
</evidence>
<dbReference type="GO" id="GO:0006281">
    <property type="term" value="P:DNA repair"/>
    <property type="evidence" value="ECO:0007669"/>
    <property type="project" value="UniProtKB-UniRule"/>
</dbReference>
<dbReference type="NCBIfam" id="TIGR00621">
    <property type="entry name" value="ssb"/>
    <property type="match status" value="1"/>
</dbReference>
<feature type="region of interest" description="Disordered" evidence="4">
    <location>
        <begin position="120"/>
        <end position="174"/>
    </location>
</feature>
<dbReference type="PIRSF" id="PIRSF002070">
    <property type="entry name" value="SSB"/>
    <property type="match status" value="1"/>
</dbReference>